<accession>A0AAX2SFG2</accession>
<feature type="compositionally biased region" description="Basic and acidic residues" evidence="1">
    <location>
        <begin position="58"/>
        <end position="68"/>
    </location>
</feature>
<dbReference type="EMBL" id="SPNK01000002">
    <property type="protein sequence ID" value="TFI02545.1"/>
    <property type="molecule type" value="Genomic_DNA"/>
</dbReference>
<protein>
    <submittedName>
        <fullName evidence="3">Uncharacterized protein</fullName>
    </submittedName>
</protein>
<evidence type="ECO:0000256" key="2">
    <source>
        <dbReference type="SAM" id="Phobius"/>
    </source>
</evidence>
<evidence type="ECO:0000313" key="3">
    <source>
        <dbReference type="EMBL" id="TFI02545.1"/>
    </source>
</evidence>
<gene>
    <name evidence="3" type="ORF">E4P33_02775</name>
</gene>
<keyword evidence="2" id="KW-0812">Transmembrane</keyword>
<feature type="compositionally biased region" description="Low complexity" evidence="1">
    <location>
        <begin position="113"/>
        <end position="124"/>
    </location>
</feature>
<comment type="caution">
    <text evidence="3">The sequence shown here is derived from an EMBL/GenBank/DDBJ whole genome shotgun (WGS) entry which is preliminary data.</text>
</comment>
<feature type="transmembrane region" description="Helical" evidence="2">
    <location>
        <begin position="295"/>
        <end position="315"/>
    </location>
</feature>
<feature type="region of interest" description="Disordered" evidence="1">
    <location>
        <begin position="100"/>
        <end position="142"/>
    </location>
</feature>
<reference evidence="3 4" key="1">
    <citation type="submission" date="2019-03" db="EMBL/GenBank/DDBJ databases">
        <title>Genome Sequencing and Assembly of Various Microbes Isolated from Alder Root Nodule.</title>
        <authorList>
            <person name="Swanson E."/>
            <person name="Sevigny J.L."/>
            <person name="Pesce C."/>
            <person name="Davis I."/>
            <person name="Kleiner V."/>
            <person name="Tisa L."/>
        </authorList>
    </citation>
    <scope>NUCLEOTIDE SEQUENCE [LARGE SCALE GENOMIC DNA]</scope>
    <source>
        <strain evidence="3 4">4R-31</strain>
    </source>
</reference>
<organism evidence="3 4">
    <name type="scientific">Kocuria rhizophila</name>
    <dbReference type="NCBI Taxonomy" id="72000"/>
    <lineage>
        <taxon>Bacteria</taxon>
        <taxon>Bacillati</taxon>
        <taxon>Actinomycetota</taxon>
        <taxon>Actinomycetes</taxon>
        <taxon>Micrococcales</taxon>
        <taxon>Micrococcaceae</taxon>
        <taxon>Kocuria</taxon>
    </lineage>
</organism>
<proteinExistence type="predicted"/>
<evidence type="ECO:0000313" key="4">
    <source>
        <dbReference type="Proteomes" id="UP000298017"/>
    </source>
</evidence>
<dbReference type="AlphaFoldDB" id="A0AAX2SFG2"/>
<feature type="region of interest" description="Disordered" evidence="1">
    <location>
        <begin position="186"/>
        <end position="270"/>
    </location>
</feature>
<keyword evidence="2" id="KW-0472">Membrane</keyword>
<keyword evidence="2" id="KW-1133">Transmembrane helix</keyword>
<sequence length="316" mass="32418">MSTPPDKHDDESPQCPWASHPATGEHERLSPPAPMIELDTPPQENAVKPLGPRRLARLQREMAEHARQLQETPAQDGGEQVDDALLAKQRRLAELALRAAAANEQDRRDADRAAAAQATTPGETTPGGGTPGRGAAPAASEATGSEYFTITFPGAAQATAGGMDLGSRVADPASLPASAVHYGPVTTQIPAIPSPPPAGEPAADAQRASDGAAQSDHDHGTPAGRSGPEDELPGGDRGHGTEASGDEHAPAASSETTERAVDTPAPAGPVRAVDAEGLELLEPRAYTRGTAAPKVLITLLLVVLAALAVVLVMFIL</sequence>
<feature type="compositionally biased region" description="Basic and acidic residues" evidence="1">
    <location>
        <begin position="234"/>
        <end position="249"/>
    </location>
</feature>
<feature type="compositionally biased region" description="Basic and acidic residues" evidence="1">
    <location>
        <begin position="1"/>
        <end position="11"/>
    </location>
</feature>
<dbReference type="RefSeq" id="WP_124109831.1">
    <property type="nucleotide sequence ID" value="NZ_CP072262.1"/>
</dbReference>
<feature type="region of interest" description="Disordered" evidence="1">
    <location>
        <begin position="1"/>
        <end position="85"/>
    </location>
</feature>
<evidence type="ECO:0000256" key="1">
    <source>
        <dbReference type="SAM" id="MobiDB-lite"/>
    </source>
</evidence>
<dbReference type="Proteomes" id="UP000298017">
    <property type="component" value="Unassembled WGS sequence"/>
</dbReference>
<name>A0AAX2SFG2_KOCRH</name>
<keyword evidence="4" id="KW-1185">Reference proteome</keyword>
<feature type="compositionally biased region" description="Low complexity" evidence="1">
    <location>
        <begin position="200"/>
        <end position="214"/>
    </location>
</feature>